<dbReference type="OrthoDB" id="269872at2759"/>
<comment type="caution">
    <text evidence="2">The sequence shown here is derived from an EMBL/GenBank/DDBJ whole genome shotgun (WGS) entry which is preliminary data.</text>
</comment>
<dbReference type="GO" id="GO:0005739">
    <property type="term" value="C:mitochondrion"/>
    <property type="evidence" value="ECO:0007669"/>
    <property type="project" value="TreeGrafter"/>
</dbReference>
<reference evidence="2" key="1">
    <citation type="journal article" date="2020" name="Stud. Mycol.">
        <title>101 Dothideomycetes genomes: a test case for predicting lifestyles and emergence of pathogens.</title>
        <authorList>
            <person name="Haridas S."/>
            <person name="Albert R."/>
            <person name="Binder M."/>
            <person name="Bloem J."/>
            <person name="Labutti K."/>
            <person name="Salamov A."/>
            <person name="Andreopoulos B."/>
            <person name="Baker S."/>
            <person name="Barry K."/>
            <person name="Bills G."/>
            <person name="Bluhm B."/>
            <person name="Cannon C."/>
            <person name="Castanera R."/>
            <person name="Culley D."/>
            <person name="Daum C."/>
            <person name="Ezra D."/>
            <person name="Gonzalez J."/>
            <person name="Henrissat B."/>
            <person name="Kuo A."/>
            <person name="Liang C."/>
            <person name="Lipzen A."/>
            <person name="Lutzoni F."/>
            <person name="Magnuson J."/>
            <person name="Mondo S."/>
            <person name="Nolan M."/>
            <person name="Ohm R."/>
            <person name="Pangilinan J."/>
            <person name="Park H.-J."/>
            <person name="Ramirez L."/>
            <person name="Alfaro M."/>
            <person name="Sun H."/>
            <person name="Tritt A."/>
            <person name="Yoshinaga Y."/>
            <person name="Zwiers L.-H."/>
            <person name="Turgeon B."/>
            <person name="Goodwin S."/>
            <person name="Spatafora J."/>
            <person name="Crous P."/>
            <person name="Grigoriev I."/>
        </authorList>
    </citation>
    <scope>NUCLEOTIDE SEQUENCE</scope>
    <source>
        <strain evidence="2">CBS 133067</strain>
    </source>
</reference>
<dbReference type="PANTHER" id="PTHR18895">
    <property type="entry name" value="HEMK METHYLTRANSFERASE"/>
    <property type="match status" value="1"/>
</dbReference>
<protein>
    <submittedName>
        <fullName evidence="2">S-adenosyl-L-methionine-dependent methyltransferase</fullName>
    </submittedName>
</protein>
<dbReference type="EMBL" id="ML978128">
    <property type="protein sequence ID" value="KAF2097307.1"/>
    <property type="molecule type" value="Genomic_DNA"/>
</dbReference>
<evidence type="ECO:0000313" key="3">
    <source>
        <dbReference type="Proteomes" id="UP000799772"/>
    </source>
</evidence>
<dbReference type="InterPro" id="IPR050320">
    <property type="entry name" value="N5-glutamine_MTase"/>
</dbReference>
<dbReference type="SUPFAM" id="SSF53335">
    <property type="entry name" value="S-adenosyl-L-methionine-dependent methyltransferases"/>
    <property type="match status" value="1"/>
</dbReference>
<dbReference type="PANTHER" id="PTHR18895:SF74">
    <property type="entry name" value="MTRF1L RELEASE FACTOR GLUTAMINE METHYLTRANSFERASE"/>
    <property type="match status" value="1"/>
</dbReference>
<dbReference type="Gene3D" id="3.40.50.150">
    <property type="entry name" value="Vaccinia Virus protein VP39"/>
    <property type="match status" value="1"/>
</dbReference>
<proteinExistence type="predicted"/>
<dbReference type="AlphaFoldDB" id="A0A9P4IF01"/>
<sequence length="380" mass="42351">MPRLPYHLLRLTSKSPLLQLLLRECRDLESARNELRWLREHAISSVQNAGGHRDERNDSWKPLLRSLCVKRASGKPLQYLLGSEFFGDIEVACKPGVLIPRPETAAAVTYFAERLCSAARKLPSTLRVLDLCCGTGCIPLLFQHVFAKNWPNARDPPHLSLVGADISADAVQLAEHNRLLLQQSLTGRSNAGSTWASRHALDSTAFFQADVLRPEQSPNPQGIPDLMTVLRQIDVPEWDILISNPPYISSQSFHRDTQRSVRLFEPKTALVPPRPGSSDPGTSQDLDEGDTFYPRLLQIAQDVGAKIVLMEVADLQQASRVAALASDTSVWDGIEIWRDHPRGKGPHLEKCRGEFPVRGSGHGRSVVCWRGEGTEWLQMM</sequence>
<accession>A0A9P4IF01</accession>
<dbReference type="PROSITE" id="PS00092">
    <property type="entry name" value="N6_MTASE"/>
    <property type="match status" value="1"/>
</dbReference>
<keyword evidence="2" id="KW-0808">Transferase</keyword>
<dbReference type="CDD" id="cd02440">
    <property type="entry name" value="AdoMet_MTases"/>
    <property type="match status" value="1"/>
</dbReference>
<name>A0A9P4IF01_9PEZI</name>
<gene>
    <name evidence="2" type="ORF">NA57DRAFT_57898</name>
</gene>
<dbReference type="InterPro" id="IPR029063">
    <property type="entry name" value="SAM-dependent_MTases_sf"/>
</dbReference>
<feature type="region of interest" description="Disordered" evidence="1">
    <location>
        <begin position="267"/>
        <end position="287"/>
    </location>
</feature>
<dbReference type="Proteomes" id="UP000799772">
    <property type="component" value="Unassembled WGS sequence"/>
</dbReference>
<dbReference type="GO" id="GO:0003676">
    <property type="term" value="F:nucleic acid binding"/>
    <property type="evidence" value="ECO:0007669"/>
    <property type="project" value="InterPro"/>
</dbReference>
<dbReference type="InterPro" id="IPR002052">
    <property type="entry name" value="DNA_methylase_N6_adenine_CS"/>
</dbReference>
<keyword evidence="2" id="KW-0489">Methyltransferase</keyword>
<keyword evidence="3" id="KW-1185">Reference proteome</keyword>
<organism evidence="2 3">
    <name type="scientific">Rhizodiscina lignyota</name>
    <dbReference type="NCBI Taxonomy" id="1504668"/>
    <lineage>
        <taxon>Eukaryota</taxon>
        <taxon>Fungi</taxon>
        <taxon>Dikarya</taxon>
        <taxon>Ascomycota</taxon>
        <taxon>Pezizomycotina</taxon>
        <taxon>Dothideomycetes</taxon>
        <taxon>Pleosporomycetidae</taxon>
        <taxon>Aulographales</taxon>
        <taxon>Rhizodiscinaceae</taxon>
        <taxon>Rhizodiscina</taxon>
    </lineage>
</organism>
<evidence type="ECO:0000313" key="2">
    <source>
        <dbReference type="EMBL" id="KAF2097307.1"/>
    </source>
</evidence>
<dbReference type="GO" id="GO:0008168">
    <property type="term" value="F:methyltransferase activity"/>
    <property type="evidence" value="ECO:0007669"/>
    <property type="project" value="UniProtKB-KW"/>
</dbReference>
<evidence type="ECO:0000256" key="1">
    <source>
        <dbReference type="SAM" id="MobiDB-lite"/>
    </source>
</evidence>
<dbReference type="GO" id="GO:0032259">
    <property type="term" value="P:methylation"/>
    <property type="evidence" value="ECO:0007669"/>
    <property type="project" value="UniProtKB-KW"/>
</dbReference>